<dbReference type="Proteomes" id="UP000507470">
    <property type="component" value="Unassembled WGS sequence"/>
</dbReference>
<sequence length="359" mass="40834">MTKSDISQNFTYLNEKCTKNEILLLCKAYDLKVQKKRKDEISKILNEKILQYHVMPCPHELQVNSSVENPSCDSILPYINTSEDTGTATENLPGTSTLDLPSTSSSNLTVSDTITSNLPSISRLDLPNISSLSGSEFQNQPSTSGNGVHLAVRFSRTELYYSYYMSDDNTTLSNVNTDETSKSASARLLTYRGTISDVCVGHDDLIYYEISYAYSIRTELTNYFDKEDILEVGIAERSNVDKYKNAGAAASGWSFNMYYTRSFFYFSYVYINARHNGRSHTAQNLFTTYIGEELHGQLKIFINTRRDEFTVMHNDLKVYVFDEVKSNETLCPVFGVYNPKYVNVQLKILNSLNFSMYAW</sequence>
<evidence type="ECO:0000313" key="2">
    <source>
        <dbReference type="EMBL" id="CAC5360532.1"/>
    </source>
</evidence>
<dbReference type="EMBL" id="CACVKT020000568">
    <property type="protein sequence ID" value="CAC5360532.1"/>
    <property type="molecule type" value="Genomic_DNA"/>
</dbReference>
<feature type="region of interest" description="Disordered" evidence="1">
    <location>
        <begin position="83"/>
        <end position="106"/>
    </location>
</feature>
<accession>A0A6J8A3L9</accession>
<organism evidence="2 3">
    <name type="scientific">Mytilus coruscus</name>
    <name type="common">Sea mussel</name>
    <dbReference type="NCBI Taxonomy" id="42192"/>
    <lineage>
        <taxon>Eukaryota</taxon>
        <taxon>Metazoa</taxon>
        <taxon>Spiralia</taxon>
        <taxon>Lophotrochozoa</taxon>
        <taxon>Mollusca</taxon>
        <taxon>Bivalvia</taxon>
        <taxon>Autobranchia</taxon>
        <taxon>Pteriomorphia</taxon>
        <taxon>Mytilida</taxon>
        <taxon>Mytiloidea</taxon>
        <taxon>Mytilidae</taxon>
        <taxon>Mytilinae</taxon>
        <taxon>Mytilus</taxon>
    </lineage>
</organism>
<dbReference type="AlphaFoldDB" id="A0A6J8A3L9"/>
<feature type="compositionally biased region" description="Low complexity" evidence="1">
    <location>
        <begin position="92"/>
        <end position="106"/>
    </location>
</feature>
<gene>
    <name evidence="2" type="ORF">MCOR_2982</name>
</gene>
<keyword evidence="3" id="KW-1185">Reference proteome</keyword>
<protein>
    <submittedName>
        <fullName evidence="2">Uncharacterized protein</fullName>
    </submittedName>
</protein>
<reference evidence="2 3" key="1">
    <citation type="submission" date="2020-06" db="EMBL/GenBank/DDBJ databases">
        <authorList>
            <person name="Li R."/>
            <person name="Bekaert M."/>
        </authorList>
    </citation>
    <scope>NUCLEOTIDE SEQUENCE [LARGE SCALE GENOMIC DNA]</scope>
    <source>
        <strain evidence="3">wild</strain>
    </source>
</reference>
<evidence type="ECO:0000256" key="1">
    <source>
        <dbReference type="SAM" id="MobiDB-lite"/>
    </source>
</evidence>
<proteinExistence type="predicted"/>
<name>A0A6J8A3L9_MYTCO</name>
<evidence type="ECO:0000313" key="3">
    <source>
        <dbReference type="Proteomes" id="UP000507470"/>
    </source>
</evidence>